<proteinExistence type="predicted"/>
<dbReference type="AlphaFoldDB" id="A0A507R478"/>
<dbReference type="EMBL" id="VIFY01000016">
    <property type="protein sequence ID" value="TQB75720.1"/>
    <property type="molecule type" value="Genomic_DNA"/>
</dbReference>
<keyword evidence="2" id="KW-1185">Reference proteome</keyword>
<dbReference type="Proteomes" id="UP000319663">
    <property type="component" value="Unassembled WGS sequence"/>
</dbReference>
<organism evidence="1 2">
    <name type="scientific">Monascus purpureus</name>
    <name type="common">Red mold</name>
    <name type="synonym">Monascus anka</name>
    <dbReference type="NCBI Taxonomy" id="5098"/>
    <lineage>
        <taxon>Eukaryota</taxon>
        <taxon>Fungi</taxon>
        <taxon>Dikarya</taxon>
        <taxon>Ascomycota</taxon>
        <taxon>Pezizomycotina</taxon>
        <taxon>Eurotiomycetes</taxon>
        <taxon>Eurotiomycetidae</taxon>
        <taxon>Eurotiales</taxon>
        <taxon>Aspergillaceae</taxon>
        <taxon>Monascus</taxon>
    </lineage>
</organism>
<protein>
    <submittedName>
        <fullName evidence="1">Uncharacterized protein</fullName>
    </submittedName>
</protein>
<comment type="caution">
    <text evidence="1">The sequence shown here is derived from an EMBL/GenBank/DDBJ whole genome shotgun (WGS) entry which is preliminary data.</text>
</comment>
<reference evidence="1 2" key="1">
    <citation type="submission" date="2019-06" db="EMBL/GenBank/DDBJ databases">
        <title>Wine fermentation using esterase from Monascus purpureus.</title>
        <authorList>
            <person name="Geng C."/>
            <person name="Zhang Y."/>
        </authorList>
    </citation>
    <scope>NUCLEOTIDE SEQUENCE [LARGE SCALE GENOMIC DNA]</scope>
    <source>
        <strain evidence="1">HQ1</strain>
    </source>
</reference>
<gene>
    <name evidence="1" type="ORF">MPDQ_002020</name>
</gene>
<evidence type="ECO:0000313" key="2">
    <source>
        <dbReference type="Proteomes" id="UP000319663"/>
    </source>
</evidence>
<evidence type="ECO:0000313" key="1">
    <source>
        <dbReference type="EMBL" id="TQB75720.1"/>
    </source>
</evidence>
<accession>A0A507R478</accession>
<name>A0A507R478_MONPU</name>
<sequence>MRHNPRTVYQDTTVALETGKEAFAKHTKHPAVASSGVSAVAIRLGFLPAQILRIVKPSRLDARERSTLKDPRLNQINTGDILRYPAFSQESSKPAQASASQQACSVGAHTYRRRHATQRSACATASSLAPTHTGTGDFLSSAVHWNVRNGS</sequence>